<reference evidence="2 3" key="1">
    <citation type="submission" date="2018-04" db="EMBL/GenBank/DDBJ databases">
        <title>Halococcoides cellulosivorans gen. nov., sp. nov., an extremely halophilic cellulose-utilizing haloarchaeon from hypersaline lakes.</title>
        <authorList>
            <person name="Sorokin D.Y."/>
            <person name="Toshchakov S.V."/>
            <person name="Samarov N.I."/>
            <person name="Korzhenkov A."/>
            <person name="Kublanov I.V."/>
        </authorList>
    </citation>
    <scope>NUCLEOTIDE SEQUENCE [LARGE SCALE GENOMIC DNA]</scope>
    <source>
        <strain evidence="2 3">HArcel1</strain>
    </source>
</reference>
<sequence>MPPASDAVDNATRLDEIEFPEFTSKLIEDTFNAIVTSMIRQQEAYADLVEKVSMSVSEFEQEAVIDRDVTDWLIGKFPGEESGTTAVGTTDEPGTLTKTDLEILNRKLGDEAEELNLTLPAPDDASGSEGEEPTLELSGEQVTTIRKCVRRDIAGPRLEALKDLVSQGIVRVVVDDGTIETKLNFNTNASEYTRQTDTEYDRSSTSAGANAGLSLGSFNVGGYANHHNTSVSTMTKREMSSSEASVDIMGRVEINIRGDYQPLRPNEGGGFGESE</sequence>
<protein>
    <submittedName>
        <fullName evidence="2">Uncharacterized protein</fullName>
    </submittedName>
</protein>
<organism evidence="2 3">
    <name type="scientific">Halococcoides cellulosivorans</name>
    <dbReference type="NCBI Taxonomy" id="1679096"/>
    <lineage>
        <taxon>Archaea</taxon>
        <taxon>Methanobacteriati</taxon>
        <taxon>Methanobacteriota</taxon>
        <taxon>Stenosarchaea group</taxon>
        <taxon>Halobacteria</taxon>
        <taxon>Halobacteriales</taxon>
        <taxon>Haloarculaceae</taxon>
        <taxon>Halococcoides</taxon>
    </lineage>
</organism>
<dbReference type="RefSeq" id="WP_108381923.1">
    <property type="nucleotide sequence ID" value="NZ_CP028858.1"/>
</dbReference>
<name>A0A2R4X181_9EURY</name>
<dbReference type="Proteomes" id="UP000244727">
    <property type="component" value="Chromosome"/>
</dbReference>
<accession>A0A2R4X181</accession>
<dbReference type="KEGG" id="harc:HARCEL1_07445"/>
<evidence type="ECO:0000256" key="1">
    <source>
        <dbReference type="SAM" id="MobiDB-lite"/>
    </source>
</evidence>
<feature type="region of interest" description="Disordered" evidence="1">
    <location>
        <begin position="118"/>
        <end position="139"/>
    </location>
</feature>
<evidence type="ECO:0000313" key="2">
    <source>
        <dbReference type="EMBL" id="AWB27554.1"/>
    </source>
</evidence>
<gene>
    <name evidence="2" type="ORF">HARCEL1_07445</name>
</gene>
<keyword evidence="3" id="KW-1185">Reference proteome</keyword>
<dbReference type="AlphaFoldDB" id="A0A2R4X181"/>
<dbReference type="GeneID" id="36512330"/>
<evidence type="ECO:0000313" key="3">
    <source>
        <dbReference type="Proteomes" id="UP000244727"/>
    </source>
</evidence>
<dbReference type="EMBL" id="CP028858">
    <property type="protein sequence ID" value="AWB27554.1"/>
    <property type="molecule type" value="Genomic_DNA"/>
</dbReference>
<proteinExistence type="predicted"/>